<dbReference type="InterPro" id="IPR050263">
    <property type="entry name" value="Bact_Fimbrial_Adh_Pro"/>
</dbReference>
<gene>
    <name evidence="2" type="ORF">KOF27_20555</name>
</gene>
<keyword evidence="2" id="KW-0614">Plasmid</keyword>
<dbReference type="InterPro" id="IPR008966">
    <property type="entry name" value="Adhesion_dom_sf"/>
</dbReference>
<organism evidence="2 3">
    <name type="scientific">Providencia rettgeri</name>
    <dbReference type="NCBI Taxonomy" id="587"/>
    <lineage>
        <taxon>Bacteria</taxon>
        <taxon>Pseudomonadati</taxon>
        <taxon>Pseudomonadota</taxon>
        <taxon>Gammaproteobacteria</taxon>
        <taxon>Enterobacterales</taxon>
        <taxon>Morganellaceae</taxon>
        <taxon>Providencia</taxon>
    </lineage>
</organism>
<dbReference type="PANTHER" id="PTHR33420:SF27">
    <property type="entry name" value="PROTEIN FIMG"/>
    <property type="match status" value="1"/>
</dbReference>
<dbReference type="SUPFAM" id="SSF49401">
    <property type="entry name" value="Bacterial adhesins"/>
    <property type="match status" value="1"/>
</dbReference>
<evidence type="ECO:0000259" key="1">
    <source>
        <dbReference type="Pfam" id="PF00419"/>
    </source>
</evidence>
<proteinExistence type="predicted"/>
<accession>A0AAJ6G0I5</accession>
<protein>
    <submittedName>
        <fullName evidence="2">Fimbrial protein</fullName>
    </submittedName>
</protein>
<dbReference type="GO" id="GO:0043709">
    <property type="term" value="P:cell adhesion involved in single-species biofilm formation"/>
    <property type="evidence" value="ECO:0007669"/>
    <property type="project" value="TreeGrafter"/>
</dbReference>
<feature type="domain" description="Fimbrial-type adhesion" evidence="1">
    <location>
        <begin position="24"/>
        <end position="163"/>
    </location>
</feature>
<dbReference type="InterPro" id="IPR036937">
    <property type="entry name" value="Adhesion_dom_fimbrial_sf"/>
</dbReference>
<evidence type="ECO:0000313" key="2">
    <source>
        <dbReference type="EMBL" id="WHT95904.1"/>
    </source>
</evidence>
<dbReference type="Gene3D" id="2.60.40.1090">
    <property type="entry name" value="Fimbrial-type adhesion domain"/>
    <property type="match status" value="1"/>
</dbReference>
<dbReference type="AlphaFoldDB" id="A0AAJ6G0I5"/>
<name>A0AAJ6G0I5_PRORE</name>
<dbReference type="InterPro" id="IPR000259">
    <property type="entry name" value="Adhesion_dom_fimbrial"/>
</dbReference>
<dbReference type="Proteomes" id="UP000682358">
    <property type="component" value="Plasmid p15628A_320"/>
</dbReference>
<reference evidence="2" key="1">
    <citation type="submission" date="2023-04" db="EMBL/GenBank/DDBJ databases">
        <title>Co-integrate Col3M blaNDM-1-harbouring plasmids in clinical Providencia rettgeri isolates from Argentina.</title>
        <authorList>
            <person name="de Belder D."/>
            <person name="Martino F."/>
            <person name="Tijet N."/>
            <person name="Melano R.G."/>
            <person name="Faccone D."/>
            <person name="de Mendieta J.M."/>
            <person name="Rapoport M."/>
            <person name="Albornoz E."/>
            <person name="Petroni A."/>
            <person name="Tuduri E."/>
            <person name="Derdoy L."/>
            <person name="Cogut S."/>
            <person name="Errecalde L."/>
            <person name="Pasteran F."/>
            <person name="Corso A."/>
            <person name="Gomez S.A."/>
        </authorList>
    </citation>
    <scope>NUCLEOTIDE SEQUENCE</scope>
    <source>
        <strain evidence="2">PreM15628</strain>
        <plasmid evidence="2">p15628A_320</plasmid>
    </source>
</reference>
<sequence length="164" mass="18353">MKVILYFIFIMYTPFSLAEVINITINGVVTESACELKTKNIHIDFKKIYFKTMGIQQASPSENITIELINCPSYIKNGKLIFSGTPDPINPDYFKNNGTAKNVALELYDIENTRTIKNGMTVIKSMNINTNSIVYPLTARVIGYANGNAAGTFQSLVQFTVEYN</sequence>
<dbReference type="Pfam" id="PF00419">
    <property type="entry name" value="Fimbrial"/>
    <property type="match status" value="1"/>
</dbReference>
<dbReference type="GO" id="GO:0009289">
    <property type="term" value="C:pilus"/>
    <property type="evidence" value="ECO:0007669"/>
    <property type="project" value="InterPro"/>
</dbReference>
<dbReference type="RefSeq" id="WP_283656887.1">
    <property type="nucleotide sequence ID" value="NZ_CP123366.1"/>
</dbReference>
<evidence type="ECO:0000313" key="3">
    <source>
        <dbReference type="Proteomes" id="UP000682358"/>
    </source>
</evidence>
<dbReference type="EMBL" id="CP123373">
    <property type="protein sequence ID" value="WHT95904.1"/>
    <property type="molecule type" value="Genomic_DNA"/>
</dbReference>
<geneLocation type="plasmid" evidence="2 3">
    <name>p15628A_320</name>
</geneLocation>
<dbReference type="PANTHER" id="PTHR33420">
    <property type="entry name" value="FIMBRIAL SUBUNIT ELFA-RELATED"/>
    <property type="match status" value="1"/>
</dbReference>